<evidence type="ECO:0000313" key="4">
    <source>
        <dbReference type="Proteomes" id="UP001218188"/>
    </source>
</evidence>
<feature type="domain" description="DUF6534" evidence="2">
    <location>
        <begin position="173"/>
        <end position="265"/>
    </location>
</feature>
<feature type="transmembrane region" description="Helical" evidence="1">
    <location>
        <begin position="20"/>
        <end position="44"/>
    </location>
</feature>
<name>A0AAD6TLE8_9AGAR</name>
<reference evidence="3" key="1">
    <citation type="submission" date="2023-03" db="EMBL/GenBank/DDBJ databases">
        <title>Massive genome expansion in bonnet fungi (Mycena s.s.) driven by repeated elements and novel gene families across ecological guilds.</title>
        <authorList>
            <consortium name="Lawrence Berkeley National Laboratory"/>
            <person name="Harder C.B."/>
            <person name="Miyauchi S."/>
            <person name="Viragh M."/>
            <person name="Kuo A."/>
            <person name="Thoen E."/>
            <person name="Andreopoulos B."/>
            <person name="Lu D."/>
            <person name="Skrede I."/>
            <person name="Drula E."/>
            <person name="Henrissat B."/>
            <person name="Morin E."/>
            <person name="Kohler A."/>
            <person name="Barry K."/>
            <person name="LaButti K."/>
            <person name="Morin E."/>
            <person name="Salamov A."/>
            <person name="Lipzen A."/>
            <person name="Mereny Z."/>
            <person name="Hegedus B."/>
            <person name="Baldrian P."/>
            <person name="Stursova M."/>
            <person name="Weitz H."/>
            <person name="Taylor A."/>
            <person name="Grigoriev I.V."/>
            <person name="Nagy L.G."/>
            <person name="Martin F."/>
            <person name="Kauserud H."/>
        </authorList>
    </citation>
    <scope>NUCLEOTIDE SEQUENCE</scope>
    <source>
        <strain evidence="3">CBHHK200</strain>
    </source>
</reference>
<keyword evidence="1" id="KW-1133">Transmembrane helix</keyword>
<feature type="transmembrane region" description="Helical" evidence="1">
    <location>
        <begin position="235"/>
        <end position="260"/>
    </location>
</feature>
<dbReference type="InterPro" id="IPR045339">
    <property type="entry name" value="DUF6534"/>
</dbReference>
<evidence type="ECO:0000259" key="2">
    <source>
        <dbReference type="Pfam" id="PF20152"/>
    </source>
</evidence>
<organism evidence="3 4">
    <name type="scientific">Mycena alexandri</name>
    <dbReference type="NCBI Taxonomy" id="1745969"/>
    <lineage>
        <taxon>Eukaryota</taxon>
        <taxon>Fungi</taxon>
        <taxon>Dikarya</taxon>
        <taxon>Basidiomycota</taxon>
        <taxon>Agaricomycotina</taxon>
        <taxon>Agaricomycetes</taxon>
        <taxon>Agaricomycetidae</taxon>
        <taxon>Agaricales</taxon>
        <taxon>Marasmiineae</taxon>
        <taxon>Mycenaceae</taxon>
        <taxon>Mycena</taxon>
    </lineage>
</organism>
<proteinExistence type="predicted"/>
<feature type="transmembrane region" description="Helical" evidence="1">
    <location>
        <begin position="56"/>
        <end position="78"/>
    </location>
</feature>
<feature type="transmembrane region" description="Helical" evidence="1">
    <location>
        <begin position="130"/>
        <end position="154"/>
    </location>
</feature>
<sequence length="333" mass="36565">MAPPPIPPSVIRPLLTFYLGGWDLAICTDLILQGIIFAQIAHYTTLYKKDVLARHAFVAVLLIITTLKSAQGIVILWIQNVEHFMNLNAALNASTDSWTTELNLTLVALIAFYVQLFFCKRLWVISRNAYIVALIVALFVFGLVASFVSSVFTFAGQLKNVTWIEIHLGTVFTGDVLLCGSTIYFLLYHSKHASPETAGMLNSITKLTFQSAAPAAVCALISLVGTLAWDRTTPNAYVMLAIIANNVLPKLYAISAMWTLNSRSSIRQAHSSTERQGTAATSGCRHTNNIELSSPWILSDRSAAIHVQTEVEATHSVLSSKHDRPYFPPGNID</sequence>
<keyword evidence="4" id="KW-1185">Reference proteome</keyword>
<evidence type="ECO:0000313" key="3">
    <source>
        <dbReference type="EMBL" id="KAJ7046338.1"/>
    </source>
</evidence>
<dbReference type="PANTHER" id="PTHR40465:SF1">
    <property type="entry name" value="DUF6534 DOMAIN-CONTAINING PROTEIN"/>
    <property type="match status" value="1"/>
</dbReference>
<dbReference type="Pfam" id="PF20152">
    <property type="entry name" value="DUF6534"/>
    <property type="match status" value="1"/>
</dbReference>
<protein>
    <recommendedName>
        <fullName evidence="2">DUF6534 domain-containing protein</fullName>
    </recommendedName>
</protein>
<accession>A0AAD6TLE8</accession>
<feature type="transmembrane region" description="Helical" evidence="1">
    <location>
        <begin position="207"/>
        <end position="229"/>
    </location>
</feature>
<dbReference type="Proteomes" id="UP001218188">
    <property type="component" value="Unassembled WGS sequence"/>
</dbReference>
<comment type="caution">
    <text evidence="3">The sequence shown here is derived from an EMBL/GenBank/DDBJ whole genome shotgun (WGS) entry which is preliminary data.</text>
</comment>
<feature type="transmembrane region" description="Helical" evidence="1">
    <location>
        <begin position="98"/>
        <end position="118"/>
    </location>
</feature>
<dbReference type="PANTHER" id="PTHR40465">
    <property type="entry name" value="CHROMOSOME 1, WHOLE GENOME SHOTGUN SEQUENCE"/>
    <property type="match status" value="1"/>
</dbReference>
<dbReference type="AlphaFoldDB" id="A0AAD6TLE8"/>
<feature type="transmembrane region" description="Helical" evidence="1">
    <location>
        <begin position="166"/>
        <end position="187"/>
    </location>
</feature>
<gene>
    <name evidence="3" type="ORF">C8F04DRAFT_1064001</name>
</gene>
<keyword evidence="1" id="KW-0812">Transmembrane</keyword>
<evidence type="ECO:0000256" key="1">
    <source>
        <dbReference type="SAM" id="Phobius"/>
    </source>
</evidence>
<dbReference type="EMBL" id="JARJCM010000003">
    <property type="protein sequence ID" value="KAJ7046338.1"/>
    <property type="molecule type" value="Genomic_DNA"/>
</dbReference>
<keyword evidence="1" id="KW-0472">Membrane</keyword>